<keyword evidence="3" id="KW-1185">Reference proteome</keyword>
<name>A0A5B8VSH7_9BACT</name>
<feature type="domain" description="SusD-like N-terminal" evidence="1">
    <location>
        <begin position="123"/>
        <end position="255"/>
    </location>
</feature>
<dbReference type="InterPro" id="IPR033985">
    <property type="entry name" value="SusD-like_N"/>
</dbReference>
<proteinExistence type="predicted"/>
<evidence type="ECO:0000313" key="2">
    <source>
        <dbReference type="EMBL" id="QEC74081.1"/>
    </source>
</evidence>
<reference evidence="2 3" key="1">
    <citation type="journal article" date="2017" name="Int. J. Syst. Evol. Microbiol.">
        <title>Arachidicoccus ginsenosidivorans sp. nov., with ginsenoside-converting activity isolated from ginseng cultivating soil.</title>
        <authorList>
            <person name="Siddiqi M.Z."/>
            <person name="Aslam Z."/>
            <person name="Im W.T."/>
        </authorList>
    </citation>
    <scope>NUCLEOTIDE SEQUENCE [LARGE SCALE GENOMIC DNA]</scope>
    <source>
        <strain evidence="2 3">Gsoil 809</strain>
    </source>
</reference>
<organism evidence="2 3">
    <name type="scientific">Arachidicoccus ginsenosidivorans</name>
    <dbReference type="NCBI Taxonomy" id="496057"/>
    <lineage>
        <taxon>Bacteria</taxon>
        <taxon>Pseudomonadati</taxon>
        <taxon>Bacteroidota</taxon>
        <taxon>Chitinophagia</taxon>
        <taxon>Chitinophagales</taxon>
        <taxon>Chitinophagaceae</taxon>
        <taxon>Arachidicoccus</taxon>
    </lineage>
</organism>
<dbReference type="KEGG" id="agi:FSB73_22850"/>
<evidence type="ECO:0000259" key="1">
    <source>
        <dbReference type="Pfam" id="PF14322"/>
    </source>
</evidence>
<dbReference type="OrthoDB" id="5694214at2"/>
<dbReference type="Gene3D" id="1.25.40.390">
    <property type="match status" value="1"/>
</dbReference>
<sequence>MKTIMKIIINMKGIIKRVMTTKVKIKFNCVVIASMVLIGASLNSCSKVLDLTPQDAISEDAVWTDPALTQVFVNQIYRESVLTFKDAGYSWGAQTDELYSNFNWCNENEYVLGQATPDNQSSSFPLNYSSTINFWSTLYSTIQKTNIFFQNIEKVDTTGAAADISNMKGEVHFLRALCYFELLKRFGGVPLITKVYTSADKTFTEARASWDETRDYILSEITAAIALLPKAYASSSDNGKATIGACLALKSRLLLYAASPAYNPTNDRSRWQAAADAAKAVIDLGQYALYGEASDQSLNKVFLDPFNSEVIFARVFSGTSFEDRYNTVFRDLSQMVIMAIVPIMSWSKWLKLSK</sequence>
<gene>
    <name evidence="2" type="ORF">FSB73_22850</name>
</gene>
<dbReference type="RefSeq" id="WP_146787751.1">
    <property type="nucleotide sequence ID" value="NZ_CP042434.1"/>
</dbReference>
<dbReference type="Proteomes" id="UP000321291">
    <property type="component" value="Chromosome"/>
</dbReference>
<dbReference type="EMBL" id="CP042434">
    <property type="protein sequence ID" value="QEC74081.1"/>
    <property type="molecule type" value="Genomic_DNA"/>
</dbReference>
<protein>
    <recommendedName>
        <fullName evidence="1">SusD-like N-terminal domain-containing protein</fullName>
    </recommendedName>
</protein>
<dbReference type="Pfam" id="PF14322">
    <property type="entry name" value="SusD-like_3"/>
    <property type="match status" value="1"/>
</dbReference>
<evidence type="ECO:0000313" key="3">
    <source>
        <dbReference type="Proteomes" id="UP000321291"/>
    </source>
</evidence>
<dbReference type="SUPFAM" id="SSF48452">
    <property type="entry name" value="TPR-like"/>
    <property type="match status" value="1"/>
</dbReference>
<dbReference type="InterPro" id="IPR011990">
    <property type="entry name" value="TPR-like_helical_dom_sf"/>
</dbReference>
<accession>A0A5B8VSH7</accession>
<dbReference type="AlphaFoldDB" id="A0A5B8VSH7"/>